<dbReference type="Gene3D" id="3.30.460.70">
    <property type="match status" value="1"/>
</dbReference>
<dbReference type="SUPFAM" id="SSF54001">
    <property type="entry name" value="Cysteine proteinases"/>
    <property type="match status" value="1"/>
</dbReference>
<dbReference type="Pfam" id="PF18021">
    <property type="entry name" value="Agglutinin_C"/>
    <property type="match status" value="1"/>
</dbReference>
<organism evidence="2 3">
    <name type="scientific">Tulasnella calospora MUT 4182</name>
    <dbReference type="NCBI Taxonomy" id="1051891"/>
    <lineage>
        <taxon>Eukaryota</taxon>
        <taxon>Fungi</taxon>
        <taxon>Dikarya</taxon>
        <taxon>Basidiomycota</taxon>
        <taxon>Agaricomycotina</taxon>
        <taxon>Agaricomycetes</taxon>
        <taxon>Cantharellales</taxon>
        <taxon>Tulasnellaceae</taxon>
        <taxon>Tulasnella</taxon>
    </lineage>
</organism>
<evidence type="ECO:0000259" key="1">
    <source>
        <dbReference type="Pfam" id="PF18021"/>
    </source>
</evidence>
<keyword evidence="3" id="KW-1185">Reference proteome</keyword>
<feature type="domain" description="Agglutinin C-terminal" evidence="1">
    <location>
        <begin position="1"/>
        <end position="69"/>
    </location>
</feature>
<dbReference type="Proteomes" id="UP000054248">
    <property type="component" value="Unassembled WGS sequence"/>
</dbReference>
<sequence>MFDYDDFVIKSKDAVKSWARDRFPPEQDRYSILFGIIYGEAKTGPRAYNWYLTQDMRSLIFFDAQTGKEYTTEALDAFGFEPTFVML</sequence>
<evidence type="ECO:0000313" key="3">
    <source>
        <dbReference type="Proteomes" id="UP000054248"/>
    </source>
</evidence>
<proteinExistence type="predicted"/>
<reference evidence="2 3" key="1">
    <citation type="submission" date="2014-04" db="EMBL/GenBank/DDBJ databases">
        <authorList>
            <consortium name="DOE Joint Genome Institute"/>
            <person name="Kuo A."/>
            <person name="Girlanda M."/>
            <person name="Perotto S."/>
            <person name="Kohler A."/>
            <person name="Nagy L.G."/>
            <person name="Floudas D."/>
            <person name="Copeland A."/>
            <person name="Barry K.W."/>
            <person name="Cichocki N."/>
            <person name="Veneault-Fourrey C."/>
            <person name="LaButti K."/>
            <person name="Lindquist E.A."/>
            <person name="Lipzen A."/>
            <person name="Lundell T."/>
            <person name="Morin E."/>
            <person name="Murat C."/>
            <person name="Sun H."/>
            <person name="Tunlid A."/>
            <person name="Henrissat B."/>
            <person name="Grigoriev I.V."/>
            <person name="Hibbett D.S."/>
            <person name="Martin F."/>
            <person name="Nordberg H.P."/>
            <person name="Cantor M.N."/>
            <person name="Hua S.X."/>
        </authorList>
    </citation>
    <scope>NUCLEOTIDE SEQUENCE [LARGE SCALE GENOMIC DNA]</scope>
    <source>
        <strain evidence="2 3">MUT 4182</strain>
    </source>
</reference>
<gene>
    <name evidence="2" type="ORF">M407DRAFT_24010</name>
</gene>
<accession>A0A0C3LZ48</accession>
<dbReference type="OrthoDB" id="3211435at2759"/>
<protein>
    <recommendedName>
        <fullName evidence="1">Agglutinin C-terminal domain-containing protein</fullName>
    </recommendedName>
</protein>
<dbReference type="HOGENOM" id="CLU_2484988_0_0_1"/>
<reference evidence="3" key="2">
    <citation type="submission" date="2015-01" db="EMBL/GenBank/DDBJ databases">
        <title>Evolutionary Origins and Diversification of the Mycorrhizal Mutualists.</title>
        <authorList>
            <consortium name="DOE Joint Genome Institute"/>
            <consortium name="Mycorrhizal Genomics Consortium"/>
            <person name="Kohler A."/>
            <person name="Kuo A."/>
            <person name="Nagy L.G."/>
            <person name="Floudas D."/>
            <person name="Copeland A."/>
            <person name="Barry K.W."/>
            <person name="Cichocki N."/>
            <person name="Veneault-Fourrey C."/>
            <person name="LaButti K."/>
            <person name="Lindquist E.A."/>
            <person name="Lipzen A."/>
            <person name="Lundell T."/>
            <person name="Morin E."/>
            <person name="Murat C."/>
            <person name="Riley R."/>
            <person name="Ohm R."/>
            <person name="Sun H."/>
            <person name="Tunlid A."/>
            <person name="Henrissat B."/>
            <person name="Grigoriev I.V."/>
            <person name="Hibbett D.S."/>
            <person name="Martin F."/>
        </authorList>
    </citation>
    <scope>NUCLEOTIDE SEQUENCE [LARGE SCALE GENOMIC DNA]</scope>
    <source>
        <strain evidence="3">MUT 4182</strain>
    </source>
</reference>
<dbReference type="InterPro" id="IPR040600">
    <property type="entry name" value="Agglutinin_C"/>
</dbReference>
<dbReference type="InterPro" id="IPR038765">
    <property type="entry name" value="Papain-like_cys_pep_sf"/>
</dbReference>
<name>A0A0C3LZ48_9AGAM</name>
<evidence type="ECO:0000313" key="2">
    <source>
        <dbReference type="EMBL" id="KIO26697.1"/>
    </source>
</evidence>
<dbReference type="AlphaFoldDB" id="A0A0C3LZ48"/>
<dbReference type="EMBL" id="KN823020">
    <property type="protein sequence ID" value="KIO26697.1"/>
    <property type="molecule type" value="Genomic_DNA"/>
</dbReference>